<dbReference type="InterPro" id="IPR036097">
    <property type="entry name" value="HisK_dim/P_sf"/>
</dbReference>
<feature type="transmembrane region" description="Helical" evidence="10">
    <location>
        <begin position="170"/>
        <end position="193"/>
    </location>
</feature>
<feature type="transmembrane region" description="Helical" evidence="10">
    <location>
        <begin position="12"/>
        <end position="32"/>
    </location>
</feature>
<dbReference type="Pfam" id="PF00512">
    <property type="entry name" value="HisKA"/>
    <property type="match status" value="1"/>
</dbReference>
<keyword evidence="7 13" id="KW-0418">Kinase</keyword>
<dbReference type="InterPro" id="IPR003661">
    <property type="entry name" value="HisK_dim/P_dom"/>
</dbReference>
<keyword evidence="10" id="KW-0812">Transmembrane</keyword>
<evidence type="ECO:0000256" key="5">
    <source>
        <dbReference type="ARBA" id="ARBA00022679"/>
    </source>
</evidence>
<dbReference type="CDD" id="cd00082">
    <property type="entry name" value="HisKA"/>
    <property type="match status" value="1"/>
</dbReference>
<proteinExistence type="predicted"/>
<dbReference type="PROSITE" id="PS50109">
    <property type="entry name" value="HIS_KIN"/>
    <property type="match status" value="1"/>
</dbReference>
<evidence type="ECO:0000313" key="14">
    <source>
        <dbReference type="Proteomes" id="UP000036834"/>
    </source>
</evidence>
<dbReference type="InterPro" id="IPR050351">
    <property type="entry name" value="BphY/WalK/GraS-like"/>
</dbReference>
<dbReference type="CDD" id="cd00075">
    <property type="entry name" value="HATPase"/>
    <property type="match status" value="1"/>
</dbReference>
<keyword evidence="4" id="KW-0597">Phosphoprotein</keyword>
<dbReference type="RefSeq" id="WP_049742429.1">
    <property type="nucleotide sequence ID" value="NZ_BJON01000021.1"/>
</dbReference>
<evidence type="ECO:0000256" key="10">
    <source>
        <dbReference type="SAM" id="Phobius"/>
    </source>
</evidence>
<dbReference type="Gene3D" id="1.10.287.130">
    <property type="match status" value="1"/>
</dbReference>
<dbReference type="PANTHER" id="PTHR45453:SF1">
    <property type="entry name" value="PHOSPHATE REGULON SENSOR PROTEIN PHOR"/>
    <property type="match status" value="1"/>
</dbReference>
<dbReference type="Proteomes" id="UP000036834">
    <property type="component" value="Unassembled WGS sequence"/>
</dbReference>
<reference evidence="13" key="2">
    <citation type="submission" date="2015-07" db="EMBL/GenBank/DDBJ databases">
        <title>MeaNS - Measles Nucleotide Surveillance Program.</title>
        <authorList>
            <person name="Tran T."/>
            <person name="Druce J."/>
        </authorList>
    </citation>
    <scope>NUCLEOTIDE SEQUENCE</scope>
    <source>
        <strain evidence="13">DSM 9887</strain>
    </source>
</reference>
<accession>A0A0K9YLH1</accession>
<dbReference type="InterPro" id="IPR004358">
    <property type="entry name" value="Sig_transdc_His_kin-like_C"/>
</dbReference>
<keyword evidence="10" id="KW-1133">Transmembrane helix</keyword>
<dbReference type="EMBL" id="BJON01000021">
    <property type="protein sequence ID" value="GED71566.1"/>
    <property type="molecule type" value="Genomic_DNA"/>
</dbReference>
<keyword evidence="5" id="KW-0808">Transferase</keyword>
<dbReference type="EMBL" id="LGIQ01000016">
    <property type="protein sequence ID" value="KNB69045.1"/>
    <property type="molecule type" value="Genomic_DNA"/>
</dbReference>
<dbReference type="InterPro" id="IPR036890">
    <property type="entry name" value="HATPase_C_sf"/>
</dbReference>
<keyword evidence="10" id="KW-0472">Membrane</keyword>
<keyword evidence="6" id="KW-0547">Nucleotide-binding</keyword>
<evidence type="ECO:0000256" key="7">
    <source>
        <dbReference type="ARBA" id="ARBA00022777"/>
    </source>
</evidence>
<keyword evidence="8" id="KW-0067">ATP-binding</keyword>
<protein>
    <recommendedName>
        <fullName evidence="3">histidine kinase</fullName>
        <ecNumber evidence="3">2.7.13.3</ecNumber>
    </recommendedName>
</protein>
<evidence type="ECO:0000259" key="11">
    <source>
        <dbReference type="PROSITE" id="PS50109"/>
    </source>
</evidence>
<comment type="subcellular location">
    <subcellularLocation>
        <location evidence="2">Cell membrane</location>
        <topology evidence="2">Multi-pass membrane protein</topology>
    </subcellularLocation>
</comment>
<dbReference type="SUPFAM" id="SSF47384">
    <property type="entry name" value="Homodimeric domain of signal transducing histidine kinase"/>
    <property type="match status" value="1"/>
</dbReference>
<dbReference type="GO" id="GO:0005524">
    <property type="term" value="F:ATP binding"/>
    <property type="evidence" value="ECO:0007669"/>
    <property type="project" value="UniProtKB-KW"/>
</dbReference>
<keyword evidence="9" id="KW-0902">Two-component regulatory system</keyword>
<name>A0A0K9YLH1_9BACL</name>
<dbReference type="GO" id="GO:0000155">
    <property type="term" value="F:phosphorelay sensor kinase activity"/>
    <property type="evidence" value="ECO:0007669"/>
    <property type="project" value="InterPro"/>
</dbReference>
<dbReference type="InterPro" id="IPR003594">
    <property type="entry name" value="HATPase_dom"/>
</dbReference>
<reference evidence="12 15" key="3">
    <citation type="submission" date="2019-06" db="EMBL/GenBank/DDBJ databases">
        <title>Whole genome shotgun sequence of Brevibacillus reuszeri NBRC 15719.</title>
        <authorList>
            <person name="Hosoyama A."/>
            <person name="Uohara A."/>
            <person name="Ohji S."/>
            <person name="Ichikawa N."/>
        </authorList>
    </citation>
    <scope>NUCLEOTIDE SEQUENCE [LARGE SCALE GENOMIC DNA]</scope>
    <source>
        <strain evidence="12 15">NBRC 15719</strain>
    </source>
</reference>
<gene>
    <name evidence="13" type="ORF">ADS79_31500</name>
    <name evidence="12" type="ORF">BRE01_52680</name>
</gene>
<evidence type="ECO:0000313" key="15">
    <source>
        <dbReference type="Proteomes" id="UP000319578"/>
    </source>
</evidence>
<dbReference type="EC" id="2.7.13.3" evidence="3"/>
<dbReference type="PATRIC" id="fig|54915.3.peg.6004"/>
<sequence length="430" mass="49256">MFQKTRIRLVALNVIVVFLLLNILGSAVYYTMKYRLYSQVDRELEKVTQRLIVDPLPRLQRVDEDAFPYNRQERKKFGELERRYVLLVWDGSGEVMGTAFGERLEPEDFPGFRHKGQSDGIETLSVNGQVYRVQTITIPKRVIVGNRPQVSSQFQLIYNLEQEQNMLSSLLYVVIIGGAVSIVIAMVVGLFLARRALVPIQVSWEKQQQFIADASHELRTPLAAILVNLERLFRFPDRTIEQESEKIMVGIQEARRLSKLVSDLLTLARSDSNELQIMPQKLRLDEIVQKCTQVFTQLAIVKQVNLETEIEQPLEMEGDEERLHQLLVILLDNALKYTNEYGSIYVSCKREGQRVVVLVRDTGIGIPKEDTPYLFDRFYRVDKMRSRSAEGTGLGLSIAKWIVDAHHGKIQVSSEEGIGTSFLVTLPMKQ</sequence>
<dbReference type="Proteomes" id="UP000319578">
    <property type="component" value="Unassembled WGS sequence"/>
</dbReference>
<keyword evidence="15" id="KW-1185">Reference proteome</keyword>
<dbReference type="Gene3D" id="3.30.565.10">
    <property type="entry name" value="Histidine kinase-like ATPase, C-terminal domain"/>
    <property type="match status" value="1"/>
</dbReference>
<dbReference type="GO" id="GO:0005886">
    <property type="term" value="C:plasma membrane"/>
    <property type="evidence" value="ECO:0007669"/>
    <property type="project" value="UniProtKB-SubCell"/>
</dbReference>
<evidence type="ECO:0000256" key="6">
    <source>
        <dbReference type="ARBA" id="ARBA00022741"/>
    </source>
</evidence>
<organism evidence="13 14">
    <name type="scientific">Brevibacillus reuszeri</name>
    <dbReference type="NCBI Taxonomy" id="54915"/>
    <lineage>
        <taxon>Bacteria</taxon>
        <taxon>Bacillati</taxon>
        <taxon>Bacillota</taxon>
        <taxon>Bacilli</taxon>
        <taxon>Bacillales</taxon>
        <taxon>Paenibacillaceae</taxon>
        <taxon>Brevibacillus</taxon>
    </lineage>
</organism>
<dbReference type="SMART" id="SM00387">
    <property type="entry name" value="HATPase_c"/>
    <property type="match status" value="1"/>
</dbReference>
<dbReference type="GO" id="GO:0016036">
    <property type="term" value="P:cellular response to phosphate starvation"/>
    <property type="evidence" value="ECO:0007669"/>
    <property type="project" value="TreeGrafter"/>
</dbReference>
<evidence type="ECO:0000313" key="12">
    <source>
        <dbReference type="EMBL" id="GED71566.1"/>
    </source>
</evidence>
<dbReference type="SMART" id="SM00388">
    <property type="entry name" value="HisKA"/>
    <property type="match status" value="1"/>
</dbReference>
<dbReference type="PANTHER" id="PTHR45453">
    <property type="entry name" value="PHOSPHATE REGULON SENSOR PROTEIN PHOR"/>
    <property type="match status" value="1"/>
</dbReference>
<evidence type="ECO:0000256" key="9">
    <source>
        <dbReference type="ARBA" id="ARBA00023012"/>
    </source>
</evidence>
<evidence type="ECO:0000256" key="4">
    <source>
        <dbReference type="ARBA" id="ARBA00022553"/>
    </source>
</evidence>
<comment type="catalytic activity">
    <reaction evidence="1">
        <text>ATP + protein L-histidine = ADP + protein N-phospho-L-histidine.</text>
        <dbReference type="EC" id="2.7.13.3"/>
    </reaction>
</comment>
<dbReference type="InterPro" id="IPR005467">
    <property type="entry name" value="His_kinase_dom"/>
</dbReference>
<evidence type="ECO:0000256" key="8">
    <source>
        <dbReference type="ARBA" id="ARBA00022840"/>
    </source>
</evidence>
<evidence type="ECO:0000256" key="3">
    <source>
        <dbReference type="ARBA" id="ARBA00012438"/>
    </source>
</evidence>
<dbReference type="GO" id="GO:0004721">
    <property type="term" value="F:phosphoprotein phosphatase activity"/>
    <property type="evidence" value="ECO:0007669"/>
    <property type="project" value="TreeGrafter"/>
</dbReference>
<dbReference type="Pfam" id="PF02518">
    <property type="entry name" value="HATPase_c"/>
    <property type="match status" value="1"/>
</dbReference>
<dbReference type="STRING" id="54915.ADS79_31500"/>
<dbReference type="PRINTS" id="PR00344">
    <property type="entry name" value="BCTRLSENSOR"/>
</dbReference>
<comment type="caution">
    <text evidence="13">The sequence shown here is derived from an EMBL/GenBank/DDBJ whole genome shotgun (WGS) entry which is preliminary data.</text>
</comment>
<reference evidence="14" key="1">
    <citation type="submission" date="2015-07" db="EMBL/GenBank/DDBJ databases">
        <title>Genome sequencing project for genomic taxonomy and phylogenomics of Bacillus-like bacteria.</title>
        <authorList>
            <person name="Liu B."/>
            <person name="Wang J."/>
            <person name="Zhu Y."/>
            <person name="Liu G."/>
            <person name="Chen Q."/>
            <person name="Chen Z."/>
            <person name="Lan J."/>
            <person name="Che J."/>
            <person name="Ge C."/>
            <person name="Shi H."/>
            <person name="Pan Z."/>
            <person name="Liu X."/>
        </authorList>
    </citation>
    <scope>NUCLEOTIDE SEQUENCE [LARGE SCALE GENOMIC DNA]</scope>
    <source>
        <strain evidence="14">DSM 9887</strain>
    </source>
</reference>
<evidence type="ECO:0000256" key="1">
    <source>
        <dbReference type="ARBA" id="ARBA00000085"/>
    </source>
</evidence>
<evidence type="ECO:0000256" key="2">
    <source>
        <dbReference type="ARBA" id="ARBA00004651"/>
    </source>
</evidence>
<dbReference type="SUPFAM" id="SSF55874">
    <property type="entry name" value="ATPase domain of HSP90 chaperone/DNA topoisomerase II/histidine kinase"/>
    <property type="match status" value="1"/>
</dbReference>
<feature type="domain" description="Histidine kinase" evidence="11">
    <location>
        <begin position="213"/>
        <end position="430"/>
    </location>
</feature>
<evidence type="ECO:0000313" key="13">
    <source>
        <dbReference type="EMBL" id="KNB69045.1"/>
    </source>
</evidence>
<dbReference type="FunFam" id="3.30.565.10:FF:000006">
    <property type="entry name" value="Sensor histidine kinase WalK"/>
    <property type="match status" value="1"/>
</dbReference>
<dbReference type="AlphaFoldDB" id="A0A0K9YLH1"/>
<dbReference type="OrthoDB" id="9813151at2"/>